<dbReference type="Proteomes" id="UP000326979">
    <property type="component" value="Unassembled WGS sequence"/>
</dbReference>
<evidence type="ECO:0000313" key="21">
    <source>
        <dbReference type="Proteomes" id="UP000326979"/>
    </source>
</evidence>
<evidence type="ECO:0000256" key="6">
    <source>
        <dbReference type="ARBA" id="ARBA00012677"/>
    </source>
</evidence>
<accession>A0A5N8WHB4</accession>
<protein>
    <recommendedName>
        <fullName evidence="8">3-hydroxydecanoyl-[acyl-carrier-protein] dehydratase</fullName>
        <ecNumber evidence="7">4.2.1.59</ecNumber>
        <ecNumber evidence="6">5.3.3.14</ecNumber>
    </recommendedName>
    <alternativeName>
        <fullName evidence="17">3-hydroxyacyl-[acyl-carrier-protein] dehydratase FabA</fullName>
    </alternativeName>
    <alternativeName>
        <fullName evidence="18">Beta-hydroxydecanoyl thioester dehydrase</fullName>
    </alternativeName>
    <alternativeName>
        <fullName evidence="16">Trans-2-decenoyl-[acyl-carrier-protein] isomerase</fullName>
    </alternativeName>
</protein>
<comment type="similarity">
    <text evidence="4">Belongs to the thioester dehydratase family. FabA subfamily.</text>
</comment>
<reference evidence="20 21" key="1">
    <citation type="submission" date="2019-07" db="EMBL/GenBank/DDBJ databases">
        <title>New species of Amycolatopsis and Streptomyces.</title>
        <authorList>
            <person name="Duangmal K."/>
            <person name="Teo W.F.A."/>
            <person name="Lipun K."/>
        </authorList>
    </citation>
    <scope>NUCLEOTIDE SEQUENCE [LARGE SCALE GENOMIC DNA]</scope>
    <source>
        <strain evidence="20 21">TISTR 2346</strain>
    </source>
</reference>
<evidence type="ECO:0000256" key="16">
    <source>
        <dbReference type="ARBA" id="ARBA00031656"/>
    </source>
</evidence>
<evidence type="ECO:0000256" key="12">
    <source>
        <dbReference type="ARBA" id="ARBA00023098"/>
    </source>
</evidence>
<keyword evidence="9" id="KW-0963">Cytoplasm</keyword>
<evidence type="ECO:0000256" key="13">
    <source>
        <dbReference type="ARBA" id="ARBA00023160"/>
    </source>
</evidence>
<organism evidence="20 21">
    <name type="scientific">Streptomyces phyllanthi</name>
    <dbReference type="NCBI Taxonomy" id="1803180"/>
    <lineage>
        <taxon>Bacteria</taxon>
        <taxon>Bacillati</taxon>
        <taxon>Actinomycetota</taxon>
        <taxon>Actinomycetes</taxon>
        <taxon>Kitasatosporales</taxon>
        <taxon>Streptomycetaceae</taxon>
        <taxon>Streptomyces</taxon>
    </lineage>
</organism>
<name>A0A5N8WHB4_9ACTN</name>
<dbReference type="InterPro" id="IPR029069">
    <property type="entry name" value="HotDog_dom_sf"/>
</dbReference>
<dbReference type="PANTHER" id="PTHR30272">
    <property type="entry name" value="3-HYDROXYACYL-[ACYL-CARRIER-PROTEIN] DEHYDRATASE"/>
    <property type="match status" value="1"/>
</dbReference>
<dbReference type="GO" id="GO:0019171">
    <property type="term" value="F:(3R)-hydroxyacyl-[acyl-carrier-protein] dehydratase activity"/>
    <property type="evidence" value="ECO:0007669"/>
    <property type="project" value="UniProtKB-EC"/>
</dbReference>
<comment type="subunit">
    <text evidence="5">Homodimer.</text>
</comment>
<evidence type="ECO:0000256" key="4">
    <source>
        <dbReference type="ARBA" id="ARBA00006714"/>
    </source>
</evidence>
<dbReference type="GO" id="GO:0006633">
    <property type="term" value="P:fatty acid biosynthetic process"/>
    <property type="evidence" value="ECO:0007669"/>
    <property type="project" value="UniProtKB-UniPathway"/>
</dbReference>
<evidence type="ECO:0000256" key="15">
    <source>
        <dbReference type="ARBA" id="ARBA00023239"/>
    </source>
</evidence>
<evidence type="ECO:0000256" key="10">
    <source>
        <dbReference type="ARBA" id="ARBA00022516"/>
    </source>
</evidence>
<keyword evidence="10" id="KW-0444">Lipid biosynthesis</keyword>
<keyword evidence="11" id="KW-0276">Fatty acid metabolism</keyword>
<evidence type="ECO:0000256" key="3">
    <source>
        <dbReference type="ARBA" id="ARBA00005194"/>
    </source>
</evidence>
<dbReference type="InterPro" id="IPR013114">
    <property type="entry name" value="FabA_FabZ"/>
</dbReference>
<keyword evidence="14" id="KW-0413">Isomerase</keyword>
<evidence type="ECO:0000256" key="18">
    <source>
        <dbReference type="ARBA" id="ARBA00032821"/>
    </source>
</evidence>
<evidence type="ECO:0000256" key="5">
    <source>
        <dbReference type="ARBA" id="ARBA00011738"/>
    </source>
</evidence>
<feature type="non-terminal residue" evidence="20">
    <location>
        <position position="1"/>
    </location>
</feature>
<evidence type="ECO:0000256" key="11">
    <source>
        <dbReference type="ARBA" id="ARBA00022832"/>
    </source>
</evidence>
<dbReference type="SUPFAM" id="SSF54637">
    <property type="entry name" value="Thioesterase/thiol ester dehydrase-isomerase"/>
    <property type="match status" value="3"/>
</dbReference>
<feature type="region of interest" description="Disordered" evidence="19">
    <location>
        <begin position="426"/>
        <end position="445"/>
    </location>
</feature>
<evidence type="ECO:0000256" key="14">
    <source>
        <dbReference type="ARBA" id="ARBA00023235"/>
    </source>
</evidence>
<proteinExistence type="inferred from homology"/>
<keyword evidence="13" id="KW-0275">Fatty acid biosynthesis</keyword>
<dbReference type="EC" id="5.3.3.14" evidence="6"/>
<gene>
    <name evidence="20" type="ORF">FNH04_42145</name>
</gene>
<dbReference type="AlphaFoldDB" id="A0A5N8WHB4"/>
<dbReference type="Pfam" id="PF07977">
    <property type="entry name" value="FabA"/>
    <property type="match status" value="2"/>
</dbReference>
<evidence type="ECO:0000256" key="17">
    <source>
        <dbReference type="ARBA" id="ARBA00032302"/>
    </source>
</evidence>
<evidence type="ECO:0000313" key="20">
    <source>
        <dbReference type="EMBL" id="MPY46276.1"/>
    </source>
</evidence>
<keyword evidence="12" id="KW-0443">Lipid metabolism</keyword>
<dbReference type="CDD" id="cd01287">
    <property type="entry name" value="FabA"/>
    <property type="match status" value="1"/>
</dbReference>
<comment type="subcellular location">
    <subcellularLocation>
        <location evidence="2">Cytoplasm</location>
    </subcellularLocation>
</comment>
<dbReference type="PANTHER" id="PTHR30272:SF8">
    <property type="entry name" value="3-HYDROXYDECANOYL-[ACYL-CARRIER-PROTEIN] DEHYDRATASE"/>
    <property type="match status" value="1"/>
</dbReference>
<dbReference type="Gene3D" id="3.10.129.10">
    <property type="entry name" value="Hotdog Thioesterase"/>
    <property type="match status" value="3"/>
</dbReference>
<evidence type="ECO:0000256" key="9">
    <source>
        <dbReference type="ARBA" id="ARBA00022490"/>
    </source>
</evidence>
<dbReference type="EMBL" id="VJZE01000616">
    <property type="protein sequence ID" value="MPY46276.1"/>
    <property type="molecule type" value="Genomic_DNA"/>
</dbReference>
<comment type="pathway">
    <text evidence="3">Lipid metabolism; fatty acid biosynthesis.</text>
</comment>
<dbReference type="EC" id="4.2.1.59" evidence="7"/>
<evidence type="ECO:0000256" key="19">
    <source>
        <dbReference type="SAM" id="MobiDB-lite"/>
    </source>
</evidence>
<evidence type="ECO:0000256" key="8">
    <source>
        <dbReference type="ARBA" id="ARBA00017810"/>
    </source>
</evidence>
<keyword evidence="21" id="KW-1185">Reference proteome</keyword>
<dbReference type="InterPro" id="IPR010083">
    <property type="entry name" value="FabA"/>
</dbReference>
<evidence type="ECO:0000256" key="7">
    <source>
        <dbReference type="ARBA" id="ARBA00013167"/>
    </source>
</evidence>
<evidence type="ECO:0000256" key="2">
    <source>
        <dbReference type="ARBA" id="ARBA00004496"/>
    </source>
</evidence>
<comment type="caution">
    <text evidence="20">The sequence shown here is derived from an EMBL/GenBank/DDBJ whole genome shotgun (WGS) entry which is preliminary data.</text>
</comment>
<sequence length="613" mass="67525">VRPPGPLQPSAPARSFAPEAVRAFTEGRPYDCFGPGWEPTRSHIRPPRTGDGRMRLLREVSVCDPSGGPWGRGYLRAETPIAPDDWFFEGHFTNDPCMPGTLMFEGCLQAMAFYLAATGCTVDRDGWRFEPAPDNPVPMVCRGQVTPDSRLLTYEVFVSEVSGLPAGSEPELRADVLCTVDGVKAFHARGVRLRLVPDWPLTHWRHLGPPTVQPTGDPVPHQVLAGLAGHRETAAVAEVQGFRYGFPAMLACAWGRPSEAFGAAYTPFDSARRPARLPGPPFHFMSRAVAVEGPPWVPRTGSAVVVEYDVPEQVWYFEQNGFPAMPLGVLMEVVLQAGGWLASYIGSALGHDADLLFRNLDGTGTILGEVRPGTRVLRTRTRLSDIAHNGDMIIETFEVECLADGEPLFTLTTVFGFFPPEAFENQTGLPPTADERRAPDEPSSFRVDLTARPDKYFGGPARLPGPMLLMLDRVTGYWPDAGRAGLGRLRAEKDVDPGEWFFKAHFFQDPVQPGSLGVQAMYQLLQFYALERGLGAGLRRPRFEPVLPGRELTWKYRGQVTPRNEKVTVELEITETGETESGPFAVAEGWLWADGTRIYHVAGLSLRLTEDDT</sequence>
<evidence type="ECO:0000256" key="1">
    <source>
        <dbReference type="ARBA" id="ARBA00001055"/>
    </source>
</evidence>
<dbReference type="UniPathway" id="UPA00094"/>
<dbReference type="GO" id="GO:0005737">
    <property type="term" value="C:cytoplasm"/>
    <property type="evidence" value="ECO:0007669"/>
    <property type="project" value="UniProtKB-SubCell"/>
</dbReference>
<keyword evidence="15" id="KW-0456">Lyase</keyword>
<comment type="catalytic activity">
    <reaction evidence="1">
        <text>a (3R)-hydroxyacyl-[ACP] = a (2E)-enoyl-[ACP] + H2O</text>
        <dbReference type="Rhea" id="RHEA:13097"/>
        <dbReference type="Rhea" id="RHEA-COMP:9925"/>
        <dbReference type="Rhea" id="RHEA-COMP:9945"/>
        <dbReference type="ChEBI" id="CHEBI:15377"/>
        <dbReference type="ChEBI" id="CHEBI:78784"/>
        <dbReference type="ChEBI" id="CHEBI:78827"/>
        <dbReference type="EC" id="4.2.1.59"/>
    </reaction>
</comment>
<dbReference type="GO" id="GO:0034017">
    <property type="term" value="F:trans-2-decenoyl-acyl-carrier-protein isomerase activity"/>
    <property type="evidence" value="ECO:0007669"/>
    <property type="project" value="UniProtKB-EC"/>
</dbReference>